<evidence type="ECO:0000313" key="1">
    <source>
        <dbReference type="EMBL" id="MBD8042497.1"/>
    </source>
</evidence>
<proteinExistence type="predicted"/>
<accession>A0ABR8YE69</accession>
<evidence type="ECO:0000313" key="2">
    <source>
        <dbReference type="Proteomes" id="UP000652763"/>
    </source>
</evidence>
<reference evidence="1 2" key="1">
    <citation type="submission" date="2020-08" db="EMBL/GenBank/DDBJ databases">
        <title>A Genomic Blueprint of the Chicken Gut Microbiome.</title>
        <authorList>
            <person name="Gilroy R."/>
            <person name="Ravi A."/>
            <person name="Getino M."/>
            <person name="Pursley I."/>
            <person name="Horton D.L."/>
            <person name="Alikhan N.-F."/>
            <person name="Baker D."/>
            <person name="Gharbi K."/>
            <person name="Hall N."/>
            <person name="Watson M."/>
            <person name="Adriaenssens E.M."/>
            <person name="Foster-Nyarko E."/>
            <person name="Jarju S."/>
            <person name="Secka A."/>
            <person name="Antonio M."/>
            <person name="Oren A."/>
            <person name="Chaudhuri R."/>
            <person name="La Ragione R.M."/>
            <person name="Hildebrand F."/>
            <person name="Pallen M.J."/>
        </authorList>
    </citation>
    <scope>NUCLEOTIDE SEQUENCE [LARGE SCALE GENOMIC DNA]</scope>
    <source>
        <strain evidence="1 2">Sa2BUA2</strain>
    </source>
</reference>
<dbReference type="RefSeq" id="WP_191745429.1">
    <property type="nucleotide sequence ID" value="NZ_JACSQC010000001.1"/>
</dbReference>
<dbReference type="Proteomes" id="UP000652763">
    <property type="component" value="Unassembled WGS sequence"/>
</dbReference>
<name>A0ABR8YE69_9MICC</name>
<dbReference type="EMBL" id="JACSQC010000001">
    <property type="protein sequence ID" value="MBD8042497.1"/>
    <property type="molecule type" value="Genomic_DNA"/>
</dbReference>
<gene>
    <name evidence="1" type="ORF">H9638_01600</name>
</gene>
<protein>
    <submittedName>
        <fullName evidence="1">Uncharacterized protein</fullName>
    </submittedName>
</protein>
<keyword evidence="2" id="KW-1185">Reference proteome</keyword>
<sequence>MEEERSFVPGVSRWRADGSKLTGNFGTWRGCEYELRAVRPSQGGTLTLVSRTGLAPGPEWKTIRRHPNNFAATPVEHLLSVPLDEVSGVQEVEVTGDLGRARLVRILAEDAEGRLAVIQSSQWEESDQRRLISSYGFRPFSDNEPLSHQSVAGWIPAERVHLIRRTVENF</sequence>
<comment type="caution">
    <text evidence="1">The sequence shown here is derived from an EMBL/GenBank/DDBJ whole genome shotgun (WGS) entry which is preliminary data.</text>
</comment>
<organism evidence="1 2">
    <name type="scientific">Arthrobacter pullicola</name>
    <dbReference type="NCBI Taxonomy" id="2762224"/>
    <lineage>
        <taxon>Bacteria</taxon>
        <taxon>Bacillati</taxon>
        <taxon>Actinomycetota</taxon>
        <taxon>Actinomycetes</taxon>
        <taxon>Micrococcales</taxon>
        <taxon>Micrococcaceae</taxon>
        <taxon>Arthrobacter</taxon>
    </lineage>
</organism>